<gene>
    <name evidence="7" type="ORF">EI16_11210</name>
</gene>
<dbReference type="AlphaFoldDB" id="A0A066ZX05"/>
<keyword evidence="8" id="KW-1185">Reference proteome</keyword>
<dbReference type="RefSeq" id="WP_029907843.1">
    <property type="nucleotide sequence ID" value="NZ_AP020335.1"/>
</dbReference>
<dbReference type="GO" id="GO:0003677">
    <property type="term" value="F:DNA binding"/>
    <property type="evidence" value="ECO:0007669"/>
    <property type="project" value="UniProtKB-KW"/>
</dbReference>
<dbReference type="PANTHER" id="PTHR34719:SF2">
    <property type="entry name" value="NICKEL-RESPONSIVE REGULATOR"/>
    <property type="match status" value="1"/>
</dbReference>
<dbReference type="STRING" id="28885.EI16_11210"/>
<evidence type="ECO:0000313" key="8">
    <source>
        <dbReference type="Proteomes" id="UP000027341"/>
    </source>
</evidence>
<evidence type="ECO:0000256" key="1">
    <source>
        <dbReference type="ARBA" id="ARBA00008478"/>
    </source>
</evidence>
<evidence type="ECO:0000256" key="4">
    <source>
        <dbReference type="ARBA" id="ARBA00023163"/>
    </source>
</evidence>
<keyword evidence="2" id="KW-0805">Transcription regulation</keyword>
<keyword evidence="4" id="KW-0804">Transcription</keyword>
<dbReference type="InterPro" id="IPR014864">
    <property type="entry name" value="TF_NikR_Ni-bd_C"/>
</dbReference>
<dbReference type="InterPro" id="IPR050192">
    <property type="entry name" value="CopG/NikR_regulator"/>
</dbReference>
<reference evidence="7 8" key="1">
    <citation type="submission" date="2014-04" db="EMBL/GenBank/DDBJ databases">
        <title>Draft genome sequence of Hydrogenovibrio marinus MH-110, a model organism for aerobic H2 metabolism.</title>
        <authorList>
            <person name="Cha H.J."/>
            <person name="Jo B.H."/>
            <person name="Hwang B.H."/>
        </authorList>
    </citation>
    <scope>NUCLEOTIDE SEQUENCE [LARGE SCALE GENOMIC DNA]</scope>
    <source>
        <strain evidence="7 8">MH-110</strain>
    </source>
</reference>
<evidence type="ECO:0000256" key="3">
    <source>
        <dbReference type="ARBA" id="ARBA00023125"/>
    </source>
</evidence>
<evidence type="ECO:0000259" key="5">
    <source>
        <dbReference type="Pfam" id="PF01402"/>
    </source>
</evidence>
<comment type="similarity">
    <text evidence="1">Belongs to the transcriptional regulatory CopG/NikR family.</text>
</comment>
<dbReference type="Proteomes" id="UP000027341">
    <property type="component" value="Unassembled WGS sequence"/>
</dbReference>
<dbReference type="GO" id="GO:0006355">
    <property type="term" value="P:regulation of DNA-templated transcription"/>
    <property type="evidence" value="ECO:0007669"/>
    <property type="project" value="InterPro"/>
</dbReference>
<feature type="domain" description="Ribbon-helix-helix protein CopG" evidence="5">
    <location>
        <begin position="9"/>
        <end position="48"/>
    </location>
</feature>
<accession>A0A066ZX05</accession>
<dbReference type="CDD" id="cd22231">
    <property type="entry name" value="RHH_NikR_HicB-like"/>
    <property type="match status" value="1"/>
</dbReference>
<sequence length="157" mass="17600">MAQQPTNLVRTSASLPAKVLEDLDKLVVDRGFNNRSALLAEMIQKEVASYRQNFTNEVMAGTLTLVFDHSIPGLQQKLNHLKHQYVAEIISSTQIQLMDQHTLEVNLMQGPAQDLKRISDEMLSNRGVKTGNLYLTHSALPPIFTRGKDAKQEKSDD</sequence>
<dbReference type="SUPFAM" id="SSF47598">
    <property type="entry name" value="Ribbon-helix-helix"/>
    <property type="match status" value="1"/>
</dbReference>
<dbReference type="Gene3D" id="3.30.70.1150">
    <property type="entry name" value="ACT-like. Chain A, domain 2"/>
    <property type="match status" value="1"/>
</dbReference>
<evidence type="ECO:0000259" key="6">
    <source>
        <dbReference type="Pfam" id="PF08753"/>
    </source>
</evidence>
<evidence type="ECO:0000313" key="7">
    <source>
        <dbReference type="EMBL" id="KDN96799.1"/>
    </source>
</evidence>
<protein>
    <submittedName>
        <fullName evidence="7">CopG family transcriptional regulator</fullName>
    </submittedName>
</protein>
<feature type="domain" description="Transcription factor NikR nickel binding C-terminal" evidence="6">
    <location>
        <begin position="60"/>
        <end position="135"/>
    </location>
</feature>
<dbReference type="Pfam" id="PF08753">
    <property type="entry name" value="NikR_C"/>
    <property type="match status" value="1"/>
</dbReference>
<proteinExistence type="inferred from homology"/>
<dbReference type="SUPFAM" id="SSF55021">
    <property type="entry name" value="ACT-like"/>
    <property type="match status" value="1"/>
</dbReference>
<dbReference type="Pfam" id="PF01402">
    <property type="entry name" value="RHH_1"/>
    <property type="match status" value="1"/>
</dbReference>
<dbReference type="PANTHER" id="PTHR34719">
    <property type="entry name" value="NICKEL-RESPONSIVE REGULATOR"/>
    <property type="match status" value="1"/>
</dbReference>
<dbReference type="InterPro" id="IPR045865">
    <property type="entry name" value="ACT-like_dom_sf"/>
</dbReference>
<dbReference type="InterPro" id="IPR002145">
    <property type="entry name" value="CopG"/>
</dbReference>
<organism evidence="7 8">
    <name type="scientific">Hydrogenovibrio marinus</name>
    <dbReference type="NCBI Taxonomy" id="28885"/>
    <lineage>
        <taxon>Bacteria</taxon>
        <taxon>Pseudomonadati</taxon>
        <taxon>Pseudomonadota</taxon>
        <taxon>Gammaproteobacteria</taxon>
        <taxon>Thiotrichales</taxon>
        <taxon>Piscirickettsiaceae</taxon>
        <taxon>Hydrogenovibrio</taxon>
    </lineage>
</organism>
<dbReference type="EMBL" id="JMIU01000001">
    <property type="protein sequence ID" value="KDN96799.1"/>
    <property type="molecule type" value="Genomic_DNA"/>
</dbReference>
<dbReference type="InterPro" id="IPR013321">
    <property type="entry name" value="Arc_rbn_hlx_hlx"/>
</dbReference>
<evidence type="ECO:0000256" key="2">
    <source>
        <dbReference type="ARBA" id="ARBA00023015"/>
    </source>
</evidence>
<keyword evidence="3" id="KW-0238">DNA-binding</keyword>
<dbReference type="InterPro" id="IPR027271">
    <property type="entry name" value="Acetolactate_synth/TF_NikR_C"/>
</dbReference>
<comment type="caution">
    <text evidence="7">The sequence shown here is derived from an EMBL/GenBank/DDBJ whole genome shotgun (WGS) entry which is preliminary data.</text>
</comment>
<name>A0A066ZX05_HYDMR</name>
<dbReference type="Gene3D" id="1.10.1220.10">
    <property type="entry name" value="Met repressor-like"/>
    <property type="match status" value="1"/>
</dbReference>
<dbReference type="InterPro" id="IPR010985">
    <property type="entry name" value="Ribbon_hlx_hlx"/>
</dbReference>